<dbReference type="GO" id="GO:0046872">
    <property type="term" value="F:metal ion binding"/>
    <property type="evidence" value="ECO:0007669"/>
    <property type="project" value="InterPro"/>
</dbReference>
<dbReference type="GO" id="GO:0004022">
    <property type="term" value="F:alcohol dehydrogenase (NAD+) activity"/>
    <property type="evidence" value="ECO:0007669"/>
    <property type="project" value="TreeGrafter"/>
</dbReference>
<dbReference type="CDD" id="cd08177">
    <property type="entry name" value="MAR"/>
    <property type="match status" value="1"/>
</dbReference>
<dbReference type="InterPro" id="IPR039697">
    <property type="entry name" value="Alcohol_dehydrogenase_Fe"/>
</dbReference>
<evidence type="ECO:0000259" key="4">
    <source>
        <dbReference type="Pfam" id="PF00465"/>
    </source>
</evidence>
<reference evidence="6" key="2">
    <citation type="journal article" date="2022" name="Sci. Total Environ.">
        <title>Prevalence, transmission, and molecular epidemiology of tet(X)-positive bacteria among humans, animals, and environmental niches in China: An epidemiological, and genomic-based study.</title>
        <authorList>
            <person name="Dong N."/>
            <person name="Zeng Y."/>
            <person name="Cai C."/>
            <person name="Sun C."/>
            <person name="Lu J."/>
            <person name="Liu C."/>
            <person name="Zhou H."/>
            <person name="Sun Q."/>
            <person name="Shu L."/>
            <person name="Wang H."/>
            <person name="Wang Y."/>
            <person name="Wang S."/>
            <person name="Wu C."/>
            <person name="Chan E.W."/>
            <person name="Chen G."/>
            <person name="Shen Z."/>
            <person name="Chen S."/>
            <person name="Zhang R."/>
        </authorList>
    </citation>
    <scope>NUCLEOTIDE SEQUENCE</scope>
    <source>
        <strain evidence="6">DF49-4</strain>
    </source>
</reference>
<comment type="caution">
    <text evidence="6">The sequence shown here is derived from an EMBL/GenBank/DDBJ whole genome shotgun (WGS) entry which is preliminary data.</text>
</comment>
<dbReference type="InterPro" id="IPR001670">
    <property type="entry name" value="ADH_Fe/GldA"/>
</dbReference>
<keyword evidence="2" id="KW-0560">Oxidoreductase</keyword>
<dbReference type="PANTHER" id="PTHR11496">
    <property type="entry name" value="ALCOHOL DEHYDROGENASE"/>
    <property type="match status" value="1"/>
</dbReference>
<name>A0AB35LX89_9GAMM</name>
<dbReference type="Pfam" id="PF00465">
    <property type="entry name" value="Fe-ADH"/>
    <property type="match status" value="1"/>
</dbReference>
<feature type="domain" description="Alcohol dehydrogenase iron-type/glycerol dehydrogenase GldA" evidence="4">
    <location>
        <begin position="11"/>
        <end position="153"/>
    </location>
</feature>
<dbReference type="PANTHER" id="PTHR11496:SF102">
    <property type="entry name" value="ALCOHOL DEHYDROGENASE 4"/>
    <property type="match status" value="1"/>
</dbReference>
<dbReference type="AlphaFoldDB" id="A0AB35LX89"/>
<evidence type="ECO:0000259" key="5">
    <source>
        <dbReference type="Pfam" id="PF25137"/>
    </source>
</evidence>
<dbReference type="SUPFAM" id="SSF56796">
    <property type="entry name" value="Dehydroquinate synthase-like"/>
    <property type="match status" value="1"/>
</dbReference>
<keyword evidence="3" id="KW-0520">NAD</keyword>
<dbReference type="InterPro" id="IPR034786">
    <property type="entry name" value="MAR"/>
</dbReference>
<proteinExistence type="inferred from homology"/>
<dbReference type="InterPro" id="IPR056798">
    <property type="entry name" value="ADH_Fe_C"/>
</dbReference>
<sequence length="355" mass="38549">MQAFHYQALPIDVHFGVGHLQKIQEILRPYAYQRILIITTAGQQAAGERLLAQIQDMAVAVYPHAVMHVPKEVADQAIQDVQRLGVDCCLALGGGSAIGLAKAIALETHLPIIAIPTTYAGSEMTAVYGITENQLKTTGKAAQVLPKVVIYDPELTLNLPTEISACPGMNAMAHAVEALYAQDKNPIVSLMALEAITQLAQALPEIVQAPHNMQAREHALYGAWLAGVCLGSVGMAIHHKICHSLGGRYQLPHAQTHAIVLAYSVYYNRHADIAAMNQLAAALNVSDREQLGLAIYQLNQRLNIPMALKDLGLPETAPAQVARIICDSPYYNPREYDYAELEALLTKAYWGQAPI</sequence>
<dbReference type="Gene3D" id="1.20.1090.10">
    <property type="entry name" value="Dehydroquinate synthase-like - alpha domain"/>
    <property type="match status" value="1"/>
</dbReference>
<reference evidence="6" key="1">
    <citation type="submission" date="2020-06" db="EMBL/GenBank/DDBJ databases">
        <authorList>
            <person name="Dong N."/>
        </authorList>
    </citation>
    <scope>NUCLEOTIDE SEQUENCE</scope>
    <source>
        <strain evidence="6">DF49-4</strain>
    </source>
</reference>
<dbReference type="EMBL" id="JACANG010000002">
    <property type="protein sequence ID" value="MDM1717850.1"/>
    <property type="molecule type" value="Genomic_DNA"/>
</dbReference>
<feature type="domain" description="Fe-containing alcohol dehydrogenase-like C-terminal" evidence="5">
    <location>
        <begin position="166"/>
        <end position="349"/>
    </location>
</feature>
<organism evidence="6 7">
    <name type="scientific">Acinetobacter towneri</name>
    <dbReference type="NCBI Taxonomy" id="202956"/>
    <lineage>
        <taxon>Bacteria</taxon>
        <taxon>Pseudomonadati</taxon>
        <taxon>Pseudomonadota</taxon>
        <taxon>Gammaproteobacteria</taxon>
        <taxon>Moraxellales</taxon>
        <taxon>Moraxellaceae</taxon>
        <taxon>Acinetobacter</taxon>
    </lineage>
</organism>
<evidence type="ECO:0000256" key="2">
    <source>
        <dbReference type="ARBA" id="ARBA00023002"/>
    </source>
</evidence>
<protein>
    <submittedName>
        <fullName evidence="6">Maleylacetate reductase</fullName>
    </submittedName>
</protein>
<dbReference type="Gene3D" id="3.40.50.1970">
    <property type="match status" value="1"/>
</dbReference>
<evidence type="ECO:0000256" key="3">
    <source>
        <dbReference type="ARBA" id="ARBA00023027"/>
    </source>
</evidence>
<comment type="similarity">
    <text evidence="1">Belongs to the iron-containing alcohol dehydrogenase family.</text>
</comment>
<dbReference type="Pfam" id="PF25137">
    <property type="entry name" value="ADH_Fe_C"/>
    <property type="match status" value="1"/>
</dbReference>
<evidence type="ECO:0000313" key="7">
    <source>
        <dbReference type="Proteomes" id="UP001174419"/>
    </source>
</evidence>
<accession>A0AB35LX89</accession>
<gene>
    <name evidence="6" type="ORF">HX110_01550</name>
</gene>
<evidence type="ECO:0000313" key="6">
    <source>
        <dbReference type="EMBL" id="MDM1717850.1"/>
    </source>
</evidence>
<evidence type="ECO:0000256" key="1">
    <source>
        <dbReference type="ARBA" id="ARBA00007358"/>
    </source>
</evidence>
<dbReference type="GO" id="GO:0018506">
    <property type="term" value="F:maleylacetate reductase activity"/>
    <property type="evidence" value="ECO:0007669"/>
    <property type="project" value="InterPro"/>
</dbReference>
<dbReference type="RefSeq" id="WP_180005690.1">
    <property type="nucleotide sequence ID" value="NZ_JACANG010000002.1"/>
</dbReference>
<dbReference type="Proteomes" id="UP001174419">
    <property type="component" value="Unassembled WGS sequence"/>
</dbReference>